<name>A0A093TBR8_9GAMM</name>
<keyword evidence="3" id="KW-0963">Cytoplasm</keyword>
<evidence type="ECO:0000256" key="2">
    <source>
        <dbReference type="ARBA" id="ARBA00009035"/>
    </source>
</evidence>
<dbReference type="RefSeq" id="WP_039305093.1">
    <property type="nucleotide sequence ID" value="NZ_JQHL01000005.1"/>
</dbReference>
<dbReference type="STRING" id="55207.KP22_06660"/>
<organism evidence="4 7">
    <name type="scientific">Pectobacterium betavasculorum</name>
    <dbReference type="NCBI Taxonomy" id="55207"/>
    <lineage>
        <taxon>Bacteria</taxon>
        <taxon>Pseudomonadati</taxon>
        <taxon>Pseudomonadota</taxon>
        <taxon>Gammaproteobacteria</taxon>
        <taxon>Enterobacterales</taxon>
        <taxon>Pectobacteriaceae</taxon>
        <taxon>Pectobacterium</taxon>
    </lineage>
</organism>
<dbReference type="OrthoDB" id="7540719at2"/>
<dbReference type="GO" id="GO:0009295">
    <property type="term" value="C:nucleoid"/>
    <property type="evidence" value="ECO:0007669"/>
    <property type="project" value="UniProtKB-SubCell"/>
</dbReference>
<comment type="caution">
    <text evidence="4">The sequence shown here is derived from an EMBL/GenBank/DDBJ whole genome shotgun (WGS) entry which is preliminary data.</text>
</comment>
<evidence type="ECO:0000313" key="6">
    <source>
        <dbReference type="Proteomes" id="UP000032869"/>
    </source>
</evidence>
<evidence type="ECO:0000313" key="7">
    <source>
        <dbReference type="Proteomes" id="UP000032874"/>
    </source>
</evidence>
<dbReference type="Proteomes" id="UP000032874">
    <property type="component" value="Unassembled WGS sequence"/>
</dbReference>
<gene>
    <name evidence="5" type="ORF">JV35_12860</name>
    <name evidence="4" type="ORF">KP22_06660</name>
</gene>
<dbReference type="PANTHER" id="PTHR38772:SF1">
    <property type="entry name" value="NUCLEOID-ASSOCIATED PROTEIN YEJK"/>
    <property type="match status" value="1"/>
</dbReference>
<dbReference type="EMBL" id="JQHM01000001">
    <property type="protein sequence ID" value="KFX07766.1"/>
    <property type="molecule type" value="Genomic_DNA"/>
</dbReference>
<reference evidence="6 7" key="1">
    <citation type="submission" date="2014-08" db="EMBL/GenBank/DDBJ databases">
        <title>Genome sequences of NCPPB Pectobacterium isolates.</title>
        <authorList>
            <person name="Glover R.H."/>
            <person name="Sapp M."/>
            <person name="Elphinstone J."/>
        </authorList>
    </citation>
    <scope>NUCLEOTIDE SEQUENCE [LARGE SCALE GENOMIC DNA]</scope>
    <source>
        <strain evidence="5 6">NCPPB 2793</strain>
        <strain evidence="4 7">NCPPB 2795</strain>
    </source>
</reference>
<dbReference type="Pfam" id="PF04245">
    <property type="entry name" value="NA37"/>
    <property type="match status" value="1"/>
</dbReference>
<dbReference type="EMBL" id="JQHL01000005">
    <property type="protein sequence ID" value="KFX19801.1"/>
    <property type="molecule type" value="Genomic_DNA"/>
</dbReference>
<dbReference type="Proteomes" id="UP000032869">
    <property type="component" value="Unassembled WGS sequence"/>
</dbReference>
<proteinExistence type="inferred from homology"/>
<evidence type="ECO:0000256" key="3">
    <source>
        <dbReference type="ARBA" id="ARBA00022490"/>
    </source>
</evidence>
<dbReference type="InterPro" id="IPR007358">
    <property type="entry name" value="Nucleoid_associated_NdpA"/>
</dbReference>
<comment type="subcellular location">
    <subcellularLocation>
        <location evidence="1">Cytoplasm</location>
        <location evidence="1">Nucleoid</location>
    </subcellularLocation>
</comment>
<dbReference type="AlphaFoldDB" id="A0A093TBR8"/>
<sequence>MSEQAIEVKHVVVHILDKQQNGDASERLSPEEGMVTEASQRLINDICAKYAGRTGKGYGYFEGDTDNYPMERMASDYLDDTDDFYQSSCRMMHHLTERSQRENMATGGYVLFAHIEIGNNEHLLIAIVSATIGSTVTDDFNIQDSTYLDIAKLRMAGRIDLTAWESGAERYISFLKGQGNVSNYFKQFLGCNDVLIAKRESEKLRDTLTAFAAEKNLEGAEKDAFLKGAFEHLQALSKAGEPLSLETFVNAVWPHAPEELSSKLAAEELGLSDGFVPDGRVIRALVSFKGKSKYWELKFDREGTTSGDIDYDPETNIITLRNVPDEFRDMWLNEV</sequence>
<evidence type="ECO:0000313" key="5">
    <source>
        <dbReference type="EMBL" id="KFX19801.1"/>
    </source>
</evidence>
<evidence type="ECO:0000256" key="1">
    <source>
        <dbReference type="ARBA" id="ARBA00004453"/>
    </source>
</evidence>
<dbReference type="PANTHER" id="PTHR38772">
    <property type="match status" value="1"/>
</dbReference>
<protein>
    <submittedName>
        <fullName evidence="4">Nucleoid-associated protein</fullName>
    </submittedName>
</protein>
<accession>A0A093TBR8</accession>
<dbReference type="eggNOG" id="COG3081">
    <property type="taxonomic scope" value="Bacteria"/>
</dbReference>
<comment type="similarity">
    <text evidence="2">Belongs to the YejK family.</text>
</comment>
<keyword evidence="6" id="KW-1185">Reference proteome</keyword>
<evidence type="ECO:0000313" key="4">
    <source>
        <dbReference type="EMBL" id="KFX07766.1"/>
    </source>
</evidence>